<dbReference type="Proteomes" id="UP000515125">
    <property type="component" value="Unplaced"/>
</dbReference>
<dbReference type="RefSeq" id="XP_026192901.1">
    <property type="nucleotide sequence ID" value="XM_026337116.1"/>
</dbReference>
<accession>A0A6P6RYA7</accession>
<dbReference type="OrthoDB" id="332813at2759"/>
<sequence length="205" mass="23116">MYVCAAELFAHYLAGKPLASCSVALLSRSLHGADILIEVQNVSPDLSIRRELTLQLSRMRQRLQCGPIQRFLRSIPKRRPGELKATQLRSCERLWLLYGSDCILYSIHRFVSTEILRWSLMLKYCQAFAKAATEGPKRLPAASASIEPPEVIRGFSAACFSEAYSAATRSLRAITLSEMLISVQPHIEAVVRKELIKFHRLSKLE</sequence>
<dbReference type="AlphaFoldDB" id="A0A6P6RYA7"/>
<evidence type="ECO:0000313" key="2">
    <source>
        <dbReference type="RefSeq" id="XP_026192901.1"/>
    </source>
</evidence>
<dbReference type="GeneID" id="34621082"/>
<evidence type="ECO:0000313" key="1">
    <source>
        <dbReference type="Proteomes" id="UP000515125"/>
    </source>
</evidence>
<reference evidence="2" key="1">
    <citation type="submission" date="2025-08" db="UniProtKB">
        <authorList>
            <consortium name="RefSeq"/>
        </authorList>
    </citation>
    <scope>IDENTIFICATION</scope>
</reference>
<gene>
    <name evidence="2" type="primary">LOC34621082</name>
</gene>
<organism evidence="1 2">
    <name type="scientific">Cyclospora cayetanensis</name>
    <dbReference type="NCBI Taxonomy" id="88456"/>
    <lineage>
        <taxon>Eukaryota</taxon>
        <taxon>Sar</taxon>
        <taxon>Alveolata</taxon>
        <taxon>Apicomplexa</taxon>
        <taxon>Conoidasida</taxon>
        <taxon>Coccidia</taxon>
        <taxon>Eucoccidiorida</taxon>
        <taxon>Eimeriorina</taxon>
        <taxon>Eimeriidae</taxon>
        <taxon>Cyclospora</taxon>
    </lineage>
</organism>
<keyword evidence="1" id="KW-1185">Reference proteome</keyword>
<protein>
    <submittedName>
        <fullName evidence="2">Uncharacterized protein LOC34621082</fullName>
    </submittedName>
</protein>
<proteinExistence type="predicted"/>
<name>A0A6P6RYA7_9EIME</name>